<dbReference type="KEGG" id="pabo:BCY86_07095"/>
<reference evidence="1 2" key="1">
    <citation type="submission" date="2016-08" db="EMBL/GenBank/DDBJ databases">
        <title>Identification and validation of antigenic proteins from Pajaroellobacter abortibovis using de-novo genome sequence assembly and reverse vaccinology.</title>
        <authorList>
            <person name="Welly B.T."/>
            <person name="Miller M.R."/>
            <person name="Stott J.L."/>
            <person name="Blanchard M.T."/>
            <person name="Islas-Trejo A.D."/>
            <person name="O'Rourke S.M."/>
            <person name="Young A.E."/>
            <person name="Medrano J.F."/>
            <person name="Van Eenennaam A.L."/>
        </authorList>
    </citation>
    <scope>NUCLEOTIDE SEQUENCE [LARGE SCALE GENOMIC DNA]</scope>
    <source>
        <strain evidence="1 2">BTF92-0548A/99-0131</strain>
    </source>
</reference>
<dbReference type="SUPFAM" id="SSF47413">
    <property type="entry name" value="lambda repressor-like DNA-binding domains"/>
    <property type="match status" value="1"/>
</dbReference>
<name>A0A1L6MY95_9BACT</name>
<dbReference type="AlphaFoldDB" id="A0A1L6MY95"/>
<organism evidence="1 2">
    <name type="scientific">Pajaroellobacter abortibovis</name>
    <dbReference type="NCBI Taxonomy" id="1882918"/>
    <lineage>
        <taxon>Bacteria</taxon>
        <taxon>Pseudomonadati</taxon>
        <taxon>Myxococcota</taxon>
        <taxon>Polyangia</taxon>
        <taxon>Polyangiales</taxon>
        <taxon>Polyangiaceae</taxon>
    </lineage>
</organism>
<dbReference type="Proteomes" id="UP000185544">
    <property type="component" value="Chromosome"/>
</dbReference>
<protein>
    <submittedName>
        <fullName evidence="1">Uncharacterized protein</fullName>
    </submittedName>
</protein>
<dbReference type="OrthoDB" id="5515212at2"/>
<evidence type="ECO:0000313" key="1">
    <source>
        <dbReference type="EMBL" id="APS00466.1"/>
    </source>
</evidence>
<proteinExistence type="predicted"/>
<sequence length="126" mass="13954">MRRQLACTAQGLAKTLGVDRATVLAWEKGELFSKKKYVQQMNELIQKKMTPASTPLLAADLLVKVLADPQLWTLFRIRKIVVHQVLRTAVEKVAADYPDPVAAPERTSSCPPFSETCLKPPAVHSS</sequence>
<dbReference type="InterPro" id="IPR010982">
    <property type="entry name" value="Lambda_DNA-bd_dom_sf"/>
</dbReference>
<evidence type="ECO:0000313" key="2">
    <source>
        <dbReference type="Proteomes" id="UP000185544"/>
    </source>
</evidence>
<keyword evidence="2" id="KW-1185">Reference proteome</keyword>
<dbReference type="EMBL" id="CP016908">
    <property type="protein sequence ID" value="APS00466.1"/>
    <property type="molecule type" value="Genomic_DNA"/>
</dbReference>
<gene>
    <name evidence="1" type="ORF">BCY86_07095</name>
</gene>
<dbReference type="RefSeq" id="WP_075277133.1">
    <property type="nucleotide sequence ID" value="NZ_CP016908.1"/>
</dbReference>
<accession>A0A1L6MY95</accession>
<dbReference type="GO" id="GO:0003677">
    <property type="term" value="F:DNA binding"/>
    <property type="evidence" value="ECO:0007669"/>
    <property type="project" value="InterPro"/>
</dbReference>